<accession>A0A1F2PD08</accession>
<dbReference type="RefSeq" id="WP_070372409.1">
    <property type="nucleotide sequence ID" value="NZ_LKEU01000042.1"/>
</dbReference>
<feature type="transmembrane region" description="Helical" evidence="1">
    <location>
        <begin position="83"/>
        <end position="102"/>
    </location>
</feature>
<feature type="transmembrane region" description="Helical" evidence="1">
    <location>
        <begin position="50"/>
        <end position="71"/>
    </location>
</feature>
<evidence type="ECO:0000256" key="1">
    <source>
        <dbReference type="SAM" id="Phobius"/>
    </source>
</evidence>
<dbReference type="Proteomes" id="UP000176244">
    <property type="component" value="Unassembled WGS sequence"/>
</dbReference>
<dbReference type="OrthoDB" id="1778454at2"/>
<proteinExistence type="predicted"/>
<keyword evidence="1" id="KW-0812">Transmembrane</keyword>
<organism evidence="2 3">
    <name type="scientific">Acetobacterium wieringae</name>
    <dbReference type="NCBI Taxonomy" id="52694"/>
    <lineage>
        <taxon>Bacteria</taxon>
        <taxon>Bacillati</taxon>
        <taxon>Bacillota</taxon>
        <taxon>Clostridia</taxon>
        <taxon>Eubacteriales</taxon>
        <taxon>Eubacteriaceae</taxon>
        <taxon>Acetobacterium</taxon>
    </lineage>
</organism>
<dbReference type="AlphaFoldDB" id="A0A1F2PD08"/>
<comment type="caution">
    <text evidence="2">The sequence shown here is derived from an EMBL/GenBank/DDBJ whole genome shotgun (WGS) entry which is preliminary data.</text>
</comment>
<reference evidence="2 3" key="1">
    <citation type="submission" date="2015-09" db="EMBL/GenBank/DDBJ databases">
        <title>Genome sequence of Acetobacterium wieringae DSM 1911.</title>
        <authorList>
            <person name="Poehlein A."/>
            <person name="Bengelsdorf F.R."/>
            <person name="Schiel-Bengelsdorf B."/>
            <person name="Duerre P."/>
            <person name="Daniel R."/>
        </authorList>
    </citation>
    <scope>NUCLEOTIDE SEQUENCE [LARGE SCALE GENOMIC DNA]</scope>
    <source>
        <strain evidence="2 3">DSM 1911</strain>
    </source>
</reference>
<dbReference type="EMBL" id="LKEU01000042">
    <property type="protein sequence ID" value="OFV69290.1"/>
    <property type="molecule type" value="Genomic_DNA"/>
</dbReference>
<keyword evidence="1" id="KW-0472">Membrane</keyword>
<name>A0A1F2PD08_9FIRM</name>
<protein>
    <submittedName>
        <fullName evidence="2">Uncharacterized protein</fullName>
    </submittedName>
</protein>
<sequence>MRILEKIYPYLVIPSMIIYIGIIEKVKFVVKNSPIDSNFNSTLPFFFSDVFFFMAITLPLISMMFGMLLELLTRKPATLKIKINGPFLIIAFIVGFLYYMPYTPAAILFSYMNFNSALITNAPAFYLIPTLAGFYLTRGLFASKESAMTNFD</sequence>
<evidence type="ECO:0000313" key="2">
    <source>
        <dbReference type="EMBL" id="OFV69290.1"/>
    </source>
</evidence>
<dbReference type="STRING" id="52694.ACWI_31470"/>
<evidence type="ECO:0000313" key="3">
    <source>
        <dbReference type="Proteomes" id="UP000176244"/>
    </source>
</evidence>
<gene>
    <name evidence="2" type="ORF">ACWI_31470</name>
</gene>
<feature type="transmembrane region" description="Helical" evidence="1">
    <location>
        <begin position="7"/>
        <end position="30"/>
    </location>
</feature>
<feature type="transmembrane region" description="Helical" evidence="1">
    <location>
        <begin position="114"/>
        <end position="136"/>
    </location>
</feature>
<keyword evidence="1" id="KW-1133">Transmembrane helix</keyword>